<sequence length="93" mass="9432">MSDSDRSAVRVGASAAASLWVAAVVGELVYALIRGDDTSVWGLLNVKFGDGRTEIAVALDVSAVLLWLGLTILFAVVTAIARGGGSGGGHGEF</sequence>
<keyword evidence="1" id="KW-0812">Transmembrane</keyword>
<name>A0A401YSX3_9ACTN</name>
<evidence type="ECO:0000256" key="1">
    <source>
        <dbReference type="SAM" id="Phobius"/>
    </source>
</evidence>
<keyword evidence="3" id="KW-1185">Reference proteome</keyword>
<proteinExistence type="predicted"/>
<keyword evidence="1" id="KW-1133">Transmembrane helix</keyword>
<feature type="transmembrane region" description="Helical" evidence="1">
    <location>
        <begin position="12"/>
        <end position="33"/>
    </location>
</feature>
<dbReference type="Proteomes" id="UP000286931">
    <property type="component" value="Unassembled WGS sequence"/>
</dbReference>
<protein>
    <submittedName>
        <fullName evidence="2">Uncharacterized protein</fullName>
    </submittedName>
</protein>
<dbReference type="RefSeq" id="WP_126639657.1">
    <property type="nucleotide sequence ID" value="NZ_BIFH01000025.1"/>
</dbReference>
<organism evidence="2 3">
    <name type="scientific">Embleya hyalina</name>
    <dbReference type="NCBI Taxonomy" id="516124"/>
    <lineage>
        <taxon>Bacteria</taxon>
        <taxon>Bacillati</taxon>
        <taxon>Actinomycetota</taxon>
        <taxon>Actinomycetes</taxon>
        <taxon>Kitasatosporales</taxon>
        <taxon>Streptomycetaceae</taxon>
        <taxon>Embleya</taxon>
    </lineage>
</organism>
<dbReference type="AlphaFoldDB" id="A0A401YSX3"/>
<comment type="caution">
    <text evidence="2">The sequence shown here is derived from an EMBL/GenBank/DDBJ whole genome shotgun (WGS) entry which is preliminary data.</text>
</comment>
<keyword evidence="1" id="KW-0472">Membrane</keyword>
<dbReference type="EMBL" id="BIFH01000025">
    <property type="protein sequence ID" value="GCD97679.1"/>
    <property type="molecule type" value="Genomic_DNA"/>
</dbReference>
<evidence type="ECO:0000313" key="2">
    <source>
        <dbReference type="EMBL" id="GCD97679.1"/>
    </source>
</evidence>
<evidence type="ECO:0000313" key="3">
    <source>
        <dbReference type="Proteomes" id="UP000286931"/>
    </source>
</evidence>
<feature type="transmembrane region" description="Helical" evidence="1">
    <location>
        <begin position="55"/>
        <end position="81"/>
    </location>
</feature>
<accession>A0A401YSX3</accession>
<reference evidence="2 3" key="1">
    <citation type="submission" date="2018-12" db="EMBL/GenBank/DDBJ databases">
        <title>Draft genome sequence of Embleya hyalina NBRC 13850T.</title>
        <authorList>
            <person name="Komaki H."/>
            <person name="Hosoyama A."/>
            <person name="Kimura A."/>
            <person name="Ichikawa N."/>
            <person name="Tamura T."/>
        </authorList>
    </citation>
    <scope>NUCLEOTIDE SEQUENCE [LARGE SCALE GENOMIC DNA]</scope>
    <source>
        <strain evidence="2 3">NBRC 13850</strain>
    </source>
</reference>
<gene>
    <name evidence="2" type="ORF">EHYA_05375</name>
</gene>